<evidence type="ECO:0000313" key="1">
    <source>
        <dbReference type="EMBL" id="GAI22080.1"/>
    </source>
</evidence>
<dbReference type="EMBL" id="BARV01014696">
    <property type="protein sequence ID" value="GAI22080.1"/>
    <property type="molecule type" value="Genomic_DNA"/>
</dbReference>
<sequence>MEKKTIEEIIKNLEKHSNELTLVREDLNKLGKYHLAGELSAVCIILDGVARVLFESPEIDDYKK</sequence>
<dbReference type="AlphaFoldDB" id="X1N5G7"/>
<gene>
    <name evidence="1" type="ORF">S06H3_25517</name>
</gene>
<name>X1N5G7_9ZZZZ</name>
<proteinExistence type="predicted"/>
<accession>X1N5G7</accession>
<reference evidence="1" key="1">
    <citation type="journal article" date="2014" name="Front. Microbiol.">
        <title>High frequency of phylogenetically diverse reductive dehalogenase-homologous genes in deep subseafloor sedimentary metagenomes.</title>
        <authorList>
            <person name="Kawai M."/>
            <person name="Futagami T."/>
            <person name="Toyoda A."/>
            <person name="Takaki Y."/>
            <person name="Nishi S."/>
            <person name="Hori S."/>
            <person name="Arai W."/>
            <person name="Tsubouchi T."/>
            <person name="Morono Y."/>
            <person name="Uchiyama I."/>
            <person name="Ito T."/>
            <person name="Fujiyama A."/>
            <person name="Inagaki F."/>
            <person name="Takami H."/>
        </authorList>
    </citation>
    <scope>NUCLEOTIDE SEQUENCE</scope>
    <source>
        <strain evidence="1">Expedition CK06-06</strain>
    </source>
</reference>
<protein>
    <submittedName>
        <fullName evidence="1">Uncharacterized protein</fullName>
    </submittedName>
</protein>
<comment type="caution">
    <text evidence="1">The sequence shown here is derived from an EMBL/GenBank/DDBJ whole genome shotgun (WGS) entry which is preliminary data.</text>
</comment>
<organism evidence="1">
    <name type="scientific">marine sediment metagenome</name>
    <dbReference type="NCBI Taxonomy" id="412755"/>
    <lineage>
        <taxon>unclassified sequences</taxon>
        <taxon>metagenomes</taxon>
        <taxon>ecological metagenomes</taxon>
    </lineage>
</organism>